<accession>A0A316YLG8</accession>
<keyword evidence="8" id="KW-1185">Reference proteome</keyword>
<evidence type="ECO:0000256" key="3">
    <source>
        <dbReference type="ARBA" id="ARBA00022490"/>
    </source>
</evidence>
<proteinExistence type="inferred from homology"/>
<sequence length="322" mass="35081">MASTSSLGASGSTNAAQAQQFYSQFNEQLQDLRRRIEESTSPDELQHIGSDLAQARASLTESTSILPSYDRQLHETNLKHINDRLDAKRGTLLPKKGFAFQRKAKPAASKAALATPSPAAPPVNTNNSASSAITPFLSLTDRSKELLTIASLETHHTRSDLHLLNLSYCTVDLRSPSSLVLQAVQVRNLDHCIVQLGNVDGSVMVHDCTSCLFVLGCRQFRIHTSTKVSVAIHTSSIATMEHCSSLTFTVITASSLESASTTLEEEASSKLRVQDFDHINESEPSQNWTSTDRVQSPNLFAAPTLPHPAGLELLFNAQQQQM</sequence>
<comment type="subcellular location">
    <subcellularLocation>
        <location evidence="1">Cytoplasm</location>
    </subcellularLocation>
</comment>
<dbReference type="STRING" id="215250.A0A316YLG8"/>
<dbReference type="InterPro" id="IPR027684">
    <property type="entry name" value="TBCC"/>
</dbReference>
<evidence type="ECO:0000256" key="1">
    <source>
        <dbReference type="ARBA" id="ARBA00004496"/>
    </source>
</evidence>
<reference evidence="7 8" key="1">
    <citation type="journal article" date="2018" name="Mol. Biol. Evol.">
        <title>Broad Genomic Sampling Reveals a Smut Pathogenic Ancestry of the Fungal Clade Ustilaginomycotina.</title>
        <authorList>
            <person name="Kijpornyongpan T."/>
            <person name="Mondo S.J."/>
            <person name="Barry K."/>
            <person name="Sandor L."/>
            <person name="Lee J."/>
            <person name="Lipzen A."/>
            <person name="Pangilinan J."/>
            <person name="LaButti K."/>
            <person name="Hainaut M."/>
            <person name="Henrissat B."/>
            <person name="Grigoriev I.V."/>
            <person name="Spatafora J.W."/>
            <person name="Aime M.C."/>
        </authorList>
    </citation>
    <scope>NUCLEOTIDE SEQUENCE [LARGE SCALE GENOMIC DNA]</scope>
    <source>
        <strain evidence="7 8">MCA 4198</strain>
    </source>
</reference>
<keyword evidence="4" id="KW-0007">Acetylation</keyword>
<dbReference type="InterPro" id="IPR031925">
    <property type="entry name" value="TBCC_N"/>
</dbReference>
<dbReference type="FunCoup" id="A0A316YLG8">
    <property type="interactions" value="256"/>
</dbReference>
<dbReference type="InterPro" id="IPR016098">
    <property type="entry name" value="CAP/MinC_C"/>
</dbReference>
<dbReference type="Pfam" id="PF07986">
    <property type="entry name" value="TBCC"/>
    <property type="match status" value="1"/>
</dbReference>
<dbReference type="GO" id="GO:0007021">
    <property type="term" value="P:tubulin complex assembly"/>
    <property type="evidence" value="ECO:0007669"/>
    <property type="project" value="TreeGrafter"/>
</dbReference>
<dbReference type="PROSITE" id="PS51329">
    <property type="entry name" value="C_CAP_COFACTOR_C"/>
    <property type="match status" value="1"/>
</dbReference>
<dbReference type="GO" id="GO:0015631">
    <property type="term" value="F:tubulin binding"/>
    <property type="evidence" value="ECO:0007669"/>
    <property type="project" value="InterPro"/>
</dbReference>
<dbReference type="Gene3D" id="1.20.58.1250">
    <property type="entry name" value="Tubulin Binding Cofactor C, N-terminal domain"/>
    <property type="match status" value="1"/>
</dbReference>
<dbReference type="AlphaFoldDB" id="A0A316YLG8"/>
<gene>
    <name evidence="7" type="ORF">FA10DRAFT_285624</name>
</gene>
<feature type="domain" description="C-CAP/cofactor C-like" evidence="6">
    <location>
        <begin position="140"/>
        <end position="278"/>
    </location>
</feature>
<evidence type="ECO:0000256" key="2">
    <source>
        <dbReference type="ARBA" id="ARBA00008848"/>
    </source>
</evidence>
<protein>
    <recommendedName>
        <fullName evidence="6">C-CAP/cofactor C-like domain-containing protein</fullName>
    </recommendedName>
</protein>
<dbReference type="InterPro" id="IPR038397">
    <property type="entry name" value="TBCC_N_sf"/>
</dbReference>
<comment type="subunit">
    <text evidence="5">Supercomplex made of cofactors A to E. Cofactors A and D function by capturing and stabilizing tubulin in a quasi-native conformation. Cofactor E binds to the cofactor D-tubulin complex; interaction with cofactor C then causes the release of tubulin polypeptides that are committed to the native state.</text>
</comment>
<dbReference type="InParanoid" id="A0A316YLG8"/>
<dbReference type="RefSeq" id="XP_025377104.1">
    <property type="nucleotide sequence ID" value="XM_025524008.1"/>
</dbReference>
<dbReference type="Proteomes" id="UP000245768">
    <property type="component" value="Unassembled WGS sequence"/>
</dbReference>
<dbReference type="GO" id="GO:0005737">
    <property type="term" value="C:cytoplasm"/>
    <property type="evidence" value="ECO:0007669"/>
    <property type="project" value="UniProtKB-SubCell"/>
</dbReference>
<evidence type="ECO:0000256" key="5">
    <source>
        <dbReference type="ARBA" id="ARBA00026055"/>
    </source>
</evidence>
<dbReference type="OrthoDB" id="194775at2759"/>
<keyword evidence="3" id="KW-0963">Cytoplasm</keyword>
<organism evidence="7 8">
    <name type="scientific">Acaromyces ingoldii</name>
    <dbReference type="NCBI Taxonomy" id="215250"/>
    <lineage>
        <taxon>Eukaryota</taxon>
        <taxon>Fungi</taxon>
        <taxon>Dikarya</taxon>
        <taxon>Basidiomycota</taxon>
        <taxon>Ustilaginomycotina</taxon>
        <taxon>Exobasidiomycetes</taxon>
        <taxon>Exobasidiales</taxon>
        <taxon>Cryptobasidiaceae</taxon>
        <taxon>Acaromyces</taxon>
    </lineage>
</organism>
<dbReference type="GeneID" id="37045924"/>
<dbReference type="PANTHER" id="PTHR15139:SF0">
    <property type="entry name" value="TUBULIN-SPECIFIC CHAPERONE C"/>
    <property type="match status" value="1"/>
</dbReference>
<dbReference type="PANTHER" id="PTHR15139">
    <property type="entry name" value="TUBULIN FOLDING COFACTOR C"/>
    <property type="match status" value="1"/>
</dbReference>
<dbReference type="Gene3D" id="2.160.20.70">
    <property type="match status" value="1"/>
</dbReference>
<dbReference type="GO" id="GO:0007023">
    <property type="term" value="P:post-chaperonin tubulin folding pathway"/>
    <property type="evidence" value="ECO:0007669"/>
    <property type="project" value="InterPro"/>
</dbReference>
<dbReference type="InterPro" id="IPR012945">
    <property type="entry name" value="Tubulin-bd_cofactor_C_dom"/>
</dbReference>
<dbReference type="InterPro" id="IPR017901">
    <property type="entry name" value="C-CAP_CF_C-like"/>
</dbReference>
<dbReference type="Pfam" id="PF16752">
    <property type="entry name" value="TBCC_N"/>
    <property type="match status" value="1"/>
</dbReference>
<name>A0A316YLG8_9BASI</name>
<evidence type="ECO:0000256" key="4">
    <source>
        <dbReference type="ARBA" id="ARBA00022990"/>
    </source>
</evidence>
<dbReference type="EMBL" id="KZ819636">
    <property type="protein sequence ID" value="PWN89906.1"/>
    <property type="molecule type" value="Genomic_DNA"/>
</dbReference>
<evidence type="ECO:0000313" key="8">
    <source>
        <dbReference type="Proteomes" id="UP000245768"/>
    </source>
</evidence>
<comment type="similarity">
    <text evidence="2">Belongs to the TBCC family.</text>
</comment>
<evidence type="ECO:0000313" key="7">
    <source>
        <dbReference type="EMBL" id="PWN89906.1"/>
    </source>
</evidence>
<evidence type="ECO:0000259" key="6">
    <source>
        <dbReference type="PROSITE" id="PS51329"/>
    </source>
</evidence>